<dbReference type="Proteomes" id="UP001081071">
    <property type="component" value="Unassembled WGS sequence"/>
</dbReference>
<sequence>MTEVLIRASGQDAPFLHRLFGLDGVRRRAGVPDRIVVDAHSASKTPAFGEIARRAGVPFLVDPQTFFLQDIQHEGHPWGKLPFGDHAISTPSEAASPARRDALIEKSIEYQVEHGATSIIAPYVHMENANSGWLDVQAALWTGTRRYLDQNAIALPVIAVLAVGWRLLHPVQGPKALAHVMAALDVLAPNEVALAASKVAAGVKPGDRLMDLITTTEWIRRSYPVIAWQQGTYGEVCSAAGALGYETGVGWRERCDLPSVMSSYRRPPSGDGFGRRPVYITALGRSIPAATISALRSDRTLWPRLICADADCCPPAGAALLSDARAHAVAARVAAMSHLSAMGRPVWKWRELETKADKALDLANRINRANESLGLARVDTSPMTAIQHVAHLRRLDGRSRRAA</sequence>
<dbReference type="EMBL" id="JAPWIJ010000001">
    <property type="protein sequence ID" value="MCZ4516917.1"/>
    <property type="molecule type" value="Genomic_DNA"/>
</dbReference>
<reference evidence="1" key="1">
    <citation type="submission" date="2022-12" db="EMBL/GenBank/DDBJ databases">
        <authorList>
            <person name="Krivoruchko A.V."/>
            <person name="Elkin A."/>
        </authorList>
    </citation>
    <scope>NUCLEOTIDE SEQUENCE</scope>
    <source>
        <strain evidence="1">IEGM 1391</strain>
    </source>
</reference>
<proteinExistence type="predicted"/>
<gene>
    <name evidence="1" type="ORF">O4220_00205</name>
</gene>
<accession>A0ABT4M7I4</accession>
<evidence type="ECO:0000313" key="1">
    <source>
        <dbReference type="EMBL" id="MCZ4516917.1"/>
    </source>
</evidence>
<keyword evidence="2" id="KW-1185">Reference proteome</keyword>
<name>A0ABT4M7I4_9NOCA</name>
<comment type="caution">
    <text evidence="1">The sequence shown here is derived from an EMBL/GenBank/DDBJ whole genome shotgun (WGS) entry which is preliminary data.</text>
</comment>
<evidence type="ECO:0000313" key="2">
    <source>
        <dbReference type="Proteomes" id="UP001081071"/>
    </source>
</evidence>
<protein>
    <submittedName>
        <fullName evidence="1">Uncharacterized protein</fullName>
    </submittedName>
</protein>
<organism evidence="1 2">
    <name type="scientific">Rhodococcus ruber</name>
    <dbReference type="NCBI Taxonomy" id="1830"/>
    <lineage>
        <taxon>Bacteria</taxon>
        <taxon>Bacillati</taxon>
        <taxon>Actinomycetota</taxon>
        <taxon>Actinomycetes</taxon>
        <taxon>Mycobacteriales</taxon>
        <taxon>Nocardiaceae</taxon>
        <taxon>Rhodococcus</taxon>
    </lineage>
</organism>
<dbReference type="RefSeq" id="WP_269601558.1">
    <property type="nucleotide sequence ID" value="NZ_JAPWIJ010000001.1"/>
</dbReference>